<sequence length="117" mass="13551">MQGLLFDTDTGGRMVIRAVIVILGFWTAWRAGRAVASNWETYPLVVIYSFLIGLGLQFLHHALFNGPVFDVTIYIIDVALLLIFATAGYRYRRTDQMVNNYYWLYEKTSAFSWKKKN</sequence>
<dbReference type="Proteomes" id="UP000186228">
    <property type="component" value="Unassembled WGS sequence"/>
</dbReference>
<dbReference type="RefSeq" id="WP_075851390.1">
    <property type="nucleotide sequence ID" value="NZ_FMAC01000001.1"/>
</dbReference>
<feature type="transmembrane region" description="Helical" evidence="1">
    <location>
        <begin position="41"/>
        <end position="59"/>
    </location>
</feature>
<proteinExistence type="predicted"/>
<protein>
    <recommendedName>
        <fullName evidence="2">DUF6867 domain-containing protein</fullName>
    </recommendedName>
</protein>
<dbReference type="InterPro" id="IPR049201">
    <property type="entry name" value="DUF6867"/>
</dbReference>
<dbReference type="AlphaFoldDB" id="A0A1C3U6F2"/>
<dbReference type="EMBL" id="FMAC01000001">
    <property type="protein sequence ID" value="SCB11053.1"/>
    <property type="molecule type" value="Genomic_DNA"/>
</dbReference>
<dbReference type="Pfam" id="PF21741">
    <property type="entry name" value="DUF6867"/>
    <property type="match status" value="1"/>
</dbReference>
<accession>A0A1C3U6F2</accession>
<reference evidence="4" key="1">
    <citation type="submission" date="2016-08" db="EMBL/GenBank/DDBJ databases">
        <authorList>
            <person name="Varghese N."/>
            <person name="Submissions Spin"/>
        </authorList>
    </citation>
    <scope>NUCLEOTIDE SEQUENCE [LARGE SCALE GENOMIC DNA]</scope>
    <source>
        <strain evidence="4">CCBAU 57015</strain>
    </source>
</reference>
<keyword evidence="1" id="KW-0472">Membrane</keyword>
<evidence type="ECO:0000313" key="4">
    <source>
        <dbReference type="Proteomes" id="UP000186228"/>
    </source>
</evidence>
<gene>
    <name evidence="3" type="ORF">GA0061100_101826</name>
</gene>
<name>A0A1C3U6F2_9HYPH</name>
<evidence type="ECO:0000259" key="2">
    <source>
        <dbReference type="Pfam" id="PF21741"/>
    </source>
</evidence>
<evidence type="ECO:0000313" key="3">
    <source>
        <dbReference type="EMBL" id="SCB11053.1"/>
    </source>
</evidence>
<keyword evidence="1" id="KW-1133">Transmembrane helix</keyword>
<feature type="transmembrane region" description="Helical" evidence="1">
    <location>
        <begin position="71"/>
        <end position="89"/>
    </location>
</feature>
<keyword evidence="1" id="KW-0812">Transmembrane</keyword>
<feature type="transmembrane region" description="Helical" evidence="1">
    <location>
        <begin position="12"/>
        <end position="29"/>
    </location>
</feature>
<evidence type="ECO:0000256" key="1">
    <source>
        <dbReference type="SAM" id="Phobius"/>
    </source>
</evidence>
<feature type="domain" description="DUF6867" evidence="2">
    <location>
        <begin position="18"/>
        <end position="116"/>
    </location>
</feature>
<dbReference type="STRING" id="52131.GA0061100_101826"/>
<organism evidence="3 4">
    <name type="scientific">Rhizobium hainanense</name>
    <dbReference type="NCBI Taxonomy" id="52131"/>
    <lineage>
        <taxon>Bacteria</taxon>
        <taxon>Pseudomonadati</taxon>
        <taxon>Pseudomonadota</taxon>
        <taxon>Alphaproteobacteria</taxon>
        <taxon>Hyphomicrobiales</taxon>
        <taxon>Rhizobiaceae</taxon>
        <taxon>Rhizobium/Agrobacterium group</taxon>
        <taxon>Rhizobium</taxon>
    </lineage>
</organism>
<keyword evidence="4" id="KW-1185">Reference proteome</keyword>
<dbReference type="OrthoDB" id="9806174at2"/>